<dbReference type="InterPro" id="IPR006140">
    <property type="entry name" value="D-isomer_DH_NAD-bd"/>
</dbReference>
<dbReference type="SUPFAM" id="SSF52283">
    <property type="entry name" value="Formate/glycerate dehydrogenase catalytic domain-like"/>
    <property type="match status" value="1"/>
</dbReference>
<accession>A0A1I5DZ95</accession>
<dbReference type="Gene3D" id="3.40.50.720">
    <property type="entry name" value="NAD(P)-binding Rossmann-like Domain"/>
    <property type="match status" value="2"/>
</dbReference>
<dbReference type="Pfam" id="PF02826">
    <property type="entry name" value="2-Hacid_dh_C"/>
    <property type="match status" value="1"/>
</dbReference>
<name>A0A1I5DZ95_9PROT</name>
<comment type="pathway">
    <text evidence="3">Amino-acid biosynthesis.</text>
</comment>
<comment type="similarity">
    <text evidence="4">Belongs to the D-isomer specific 2-hydroxyacid dehydrogenase family.</text>
</comment>
<evidence type="ECO:0000256" key="4">
    <source>
        <dbReference type="RuleBase" id="RU003719"/>
    </source>
</evidence>
<dbReference type="Proteomes" id="UP000183107">
    <property type="component" value="Unassembled WGS sequence"/>
</dbReference>
<dbReference type="RefSeq" id="WP_074797829.1">
    <property type="nucleotide sequence ID" value="NZ_FOVJ01000006.1"/>
</dbReference>
<dbReference type="OrthoDB" id="9805416at2"/>
<organism evidence="7 8">
    <name type="scientific">Nitrosospira briensis</name>
    <dbReference type="NCBI Taxonomy" id="35799"/>
    <lineage>
        <taxon>Bacteria</taxon>
        <taxon>Pseudomonadati</taxon>
        <taxon>Pseudomonadota</taxon>
        <taxon>Betaproteobacteria</taxon>
        <taxon>Nitrosomonadales</taxon>
        <taxon>Nitrosomonadaceae</taxon>
        <taxon>Nitrosospira</taxon>
    </lineage>
</organism>
<evidence type="ECO:0000259" key="5">
    <source>
        <dbReference type="Pfam" id="PF00389"/>
    </source>
</evidence>
<dbReference type="CDD" id="cd04901">
    <property type="entry name" value="ACT_3PGDH"/>
    <property type="match status" value="1"/>
</dbReference>
<dbReference type="GO" id="GO:0016616">
    <property type="term" value="F:oxidoreductase activity, acting on the CH-OH group of donors, NAD or NADP as acceptor"/>
    <property type="evidence" value="ECO:0007669"/>
    <property type="project" value="InterPro"/>
</dbReference>
<dbReference type="Gene3D" id="3.30.70.260">
    <property type="match status" value="1"/>
</dbReference>
<dbReference type="SUPFAM" id="SSF51735">
    <property type="entry name" value="NAD(P)-binding Rossmann-fold domains"/>
    <property type="match status" value="1"/>
</dbReference>
<dbReference type="CDD" id="cd12174">
    <property type="entry name" value="PGDH_like_3"/>
    <property type="match status" value="1"/>
</dbReference>
<keyword evidence="8" id="KW-1185">Reference proteome</keyword>
<dbReference type="InterPro" id="IPR036291">
    <property type="entry name" value="NAD(P)-bd_dom_sf"/>
</dbReference>
<evidence type="ECO:0000313" key="7">
    <source>
        <dbReference type="EMBL" id="SFO04512.1"/>
    </source>
</evidence>
<evidence type="ECO:0000313" key="8">
    <source>
        <dbReference type="Proteomes" id="UP000183107"/>
    </source>
</evidence>
<dbReference type="InterPro" id="IPR029752">
    <property type="entry name" value="D-isomer_DH_CS1"/>
</dbReference>
<dbReference type="SUPFAM" id="SSF55021">
    <property type="entry name" value="ACT-like"/>
    <property type="match status" value="1"/>
</dbReference>
<reference evidence="8" key="1">
    <citation type="submission" date="2016-10" db="EMBL/GenBank/DDBJ databases">
        <authorList>
            <person name="Varghese N."/>
        </authorList>
    </citation>
    <scope>NUCLEOTIDE SEQUENCE [LARGE SCALE GENOMIC DNA]</scope>
    <source>
        <strain evidence="8">Nsp8</strain>
    </source>
</reference>
<sequence length="404" mass="43772">MPERAHKIFRILTLNQISPLGLKLFDPNHYVVGNDITEPDAILVRSHNMLQMDIPSSVKAIGRAGAGTNNVPVKDMNLRGVPVFNAPGANANAVKELVLAGLLMASRNLVPAIRFTEGLQGDDATLHKLAEDSKKQFAGIELPGRTLGIIGLGSVGRLVADAAIRLGMKVMGYDPNITVDAAWNLSSEVKRAESVEDLLRNSEFVTLHVPLVDSTRRLINSELAQNMRNGTILLNFSRDGIVDEKAVIEGIETGKIKYYVCDFPSKLLQHHAAVITLPHLGASTLEAEENCAVMVVNQIIDYLENGNIINAVNFPNITMEHGSPYRLAVANSNVPNMLGQISTSMAKAGLNIHNMGNKSRGEMAYTLVDVDSPVPQKTIDEIAAIDGVLMVRYVPILADQPKPL</sequence>
<dbReference type="STRING" id="1266925.GCA_000619905_02355"/>
<evidence type="ECO:0000256" key="3">
    <source>
        <dbReference type="ARBA" id="ARBA00029440"/>
    </source>
</evidence>
<dbReference type="EMBL" id="FOVJ01000006">
    <property type="protein sequence ID" value="SFO04512.1"/>
    <property type="molecule type" value="Genomic_DNA"/>
</dbReference>
<dbReference type="PROSITE" id="PS00065">
    <property type="entry name" value="D_2_HYDROXYACID_DH_1"/>
    <property type="match status" value="1"/>
</dbReference>
<dbReference type="InterPro" id="IPR045865">
    <property type="entry name" value="ACT-like_dom_sf"/>
</dbReference>
<feature type="domain" description="D-isomer specific 2-hydroxyacid dehydrogenase NAD-binding" evidence="6">
    <location>
        <begin position="126"/>
        <end position="281"/>
    </location>
</feature>
<dbReference type="Pfam" id="PF00389">
    <property type="entry name" value="2-Hacid_dh"/>
    <property type="match status" value="1"/>
</dbReference>
<keyword evidence="1 4" id="KW-0560">Oxidoreductase</keyword>
<evidence type="ECO:0000256" key="2">
    <source>
        <dbReference type="ARBA" id="ARBA00023027"/>
    </source>
</evidence>
<dbReference type="InterPro" id="IPR006139">
    <property type="entry name" value="D-isomer_2_OHA_DH_cat_dom"/>
</dbReference>
<dbReference type="GO" id="GO:0051287">
    <property type="term" value="F:NAD binding"/>
    <property type="evidence" value="ECO:0007669"/>
    <property type="project" value="InterPro"/>
</dbReference>
<dbReference type="PANTHER" id="PTHR42938:SF47">
    <property type="entry name" value="HYDROXYPYRUVATE REDUCTASE"/>
    <property type="match status" value="1"/>
</dbReference>
<dbReference type="AlphaFoldDB" id="A0A1I5DZ95"/>
<evidence type="ECO:0000256" key="1">
    <source>
        <dbReference type="ARBA" id="ARBA00023002"/>
    </source>
</evidence>
<gene>
    <name evidence="7" type="ORF">SAMN05216386_2474</name>
</gene>
<proteinExistence type="inferred from homology"/>
<feature type="domain" description="D-isomer specific 2-hydroxyacid dehydrogenase catalytic" evidence="5">
    <location>
        <begin position="39"/>
        <end position="313"/>
    </location>
</feature>
<evidence type="ECO:0000259" key="6">
    <source>
        <dbReference type="Pfam" id="PF02826"/>
    </source>
</evidence>
<protein>
    <submittedName>
        <fullName evidence="7">D-3-phosphoglycerate dehydrogenase</fullName>
    </submittedName>
</protein>
<dbReference type="PANTHER" id="PTHR42938">
    <property type="entry name" value="FORMATE DEHYDROGENASE 1"/>
    <property type="match status" value="1"/>
</dbReference>
<keyword evidence="2" id="KW-0520">NAD</keyword>